<feature type="transmembrane region" description="Helical" evidence="1">
    <location>
        <begin position="6"/>
        <end position="26"/>
    </location>
</feature>
<evidence type="ECO:0000256" key="1">
    <source>
        <dbReference type="SAM" id="Phobius"/>
    </source>
</evidence>
<keyword evidence="1" id="KW-1133">Transmembrane helix</keyword>
<sequence>MFEFLGYMFFSTIEGFAVYALILYIFRYDLKRFFWHALLMIELVNLQSYITREELSISYISPILSLVTVMLFLTTIARIPIIWSMIISALGYAAFALLQSVIVFASFGFLSINEVQTVAYKGYLLQTLTGAIGTFIGYKIYKLGYGFTFEFEKQQRYKWEKPLIIILMVIFFISIGSMLYFKDFYLNSILLVVLLIIFLYYSIRKEQEPIR</sequence>
<feature type="transmembrane region" description="Helical" evidence="1">
    <location>
        <begin position="33"/>
        <end position="50"/>
    </location>
</feature>
<feature type="transmembrane region" description="Helical" evidence="1">
    <location>
        <begin position="56"/>
        <end position="77"/>
    </location>
</feature>
<accession>A0ABW0W5N2</accession>
<dbReference type="Proteomes" id="UP001596047">
    <property type="component" value="Unassembled WGS sequence"/>
</dbReference>
<dbReference type="EMBL" id="JBHSOW010000127">
    <property type="protein sequence ID" value="MFC5653518.1"/>
    <property type="molecule type" value="Genomic_DNA"/>
</dbReference>
<name>A0ABW0W5N2_9BACL</name>
<organism evidence="2 3">
    <name type="scientific">Paenibacillus solisilvae</name>
    <dbReference type="NCBI Taxonomy" id="2486751"/>
    <lineage>
        <taxon>Bacteria</taxon>
        <taxon>Bacillati</taxon>
        <taxon>Bacillota</taxon>
        <taxon>Bacilli</taxon>
        <taxon>Bacillales</taxon>
        <taxon>Paenibacillaceae</taxon>
        <taxon>Paenibacillus</taxon>
    </lineage>
</organism>
<keyword evidence="1" id="KW-0812">Transmembrane</keyword>
<feature type="transmembrane region" description="Helical" evidence="1">
    <location>
        <begin position="89"/>
        <end position="111"/>
    </location>
</feature>
<feature type="transmembrane region" description="Helical" evidence="1">
    <location>
        <begin position="162"/>
        <end position="179"/>
    </location>
</feature>
<proteinExistence type="predicted"/>
<feature type="transmembrane region" description="Helical" evidence="1">
    <location>
        <begin position="185"/>
        <end position="203"/>
    </location>
</feature>
<evidence type="ECO:0000313" key="3">
    <source>
        <dbReference type="Proteomes" id="UP001596047"/>
    </source>
</evidence>
<protein>
    <recommendedName>
        <fullName evidence="4">DUF1275 domain-containing protein</fullName>
    </recommendedName>
</protein>
<reference evidence="3" key="1">
    <citation type="journal article" date="2019" name="Int. J. Syst. Evol. Microbiol.">
        <title>The Global Catalogue of Microorganisms (GCM) 10K type strain sequencing project: providing services to taxonomists for standard genome sequencing and annotation.</title>
        <authorList>
            <consortium name="The Broad Institute Genomics Platform"/>
            <consortium name="The Broad Institute Genome Sequencing Center for Infectious Disease"/>
            <person name="Wu L."/>
            <person name="Ma J."/>
        </authorList>
    </citation>
    <scope>NUCLEOTIDE SEQUENCE [LARGE SCALE GENOMIC DNA]</scope>
    <source>
        <strain evidence="3">CGMCC 1.3240</strain>
    </source>
</reference>
<comment type="caution">
    <text evidence="2">The sequence shown here is derived from an EMBL/GenBank/DDBJ whole genome shotgun (WGS) entry which is preliminary data.</text>
</comment>
<feature type="transmembrane region" description="Helical" evidence="1">
    <location>
        <begin position="123"/>
        <end position="141"/>
    </location>
</feature>
<dbReference type="RefSeq" id="WP_379192171.1">
    <property type="nucleotide sequence ID" value="NZ_JBHSOW010000127.1"/>
</dbReference>
<evidence type="ECO:0000313" key="2">
    <source>
        <dbReference type="EMBL" id="MFC5653518.1"/>
    </source>
</evidence>
<keyword evidence="3" id="KW-1185">Reference proteome</keyword>
<gene>
    <name evidence="2" type="ORF">ACFPYJ_31245</name>
</gene>
<keyword evidence="1" id="KW-0472">Membrane</keyword>
<evidence type="ECO:0008006" key="4">
    <source>
        <dbReference type="Google" id="ProtNLM"/>
    </source>
</evidence>